<dbReference type="Pfam" id="PF02687">
    <property type="entry name" value="FtsX"/>
    <property type="match status" value="1"/>
</dbReference>
<dbReference type="PANTHER" id="PTHR30572">
    <property type="entry name" value="MEMBRANE COMPONENT OF TRANSPORTER-RELATED"/>
    <property type="match status" value="1"/>
</dbReference>
<keyword evidence="5 6" id="KW-0472">Membrane</keyword>
<feature type="transmembrane region" description="Helical" evidence="6">
    <location>
        <begin position="417"/>
        <end position="442"/>
    </location>
</feature>
<proteinExistence type="predicted"/>
<comment type="subcellular location">
    <subcellularLocation>
        <location evidence="1">Cell membrane</location>
        <topology evidence="1">Multi-pass membrane protein</topology>
    </subcellularLocation>
</comment>
<evidence type="ECO:0000313" key="8">
    <source>
        <dbReference type="EMBL" id="MDH8676998.1"/>
    </source>
</evidence>
<name>A0ABT6N9A8_9FIRM</name>
<keyword evidence="3 6" id="KW-0812">Transmembrane</keyword>
<feature type="transmembrane region" description="Helical" evidence="6">
    <location>
        <begin position="294"/>
        <end position="318"/>
    </location>
</feature>
<evidence type="ECO:0000256" key="5">
    <source>
        <dbReference type="ARBA" id="ARBA00023136"/>
    </source>
</evidence>
<dbReference type="RefSeq" id="WP_281092797.1">
    <property type="nucleotide sequence ID" value="NZ_JARYZI010000001.1"/>
</dbReference>
<accession>A0ABT6N9A8</accession>
<evidence type="ECO:0000313" key="9">
    <source>
        <dbReference type="Proteomes" id="UP001158045"/>
    </source>
</evidence>
<keyword evidence="4 6" id="KW-1133">Transmembrane helix</keyword>
<dbReference type="PANTHER" id="PTHR30572:SF9">
    <property type="entry name" value="ABC TRANSPORTER PERMEASE PROTEIN"/>
    <property type="match status" value="1"/>
</dbReference>
<feature type="domain" description="ABC3 transporter permease C-terminal" evidence="7">
    <location>
        <begin position="297"/>
        <end position="441"/>
    </location>
</feature>
<dbReference type="InterPro" id="IPR003838">
    <property type="entry name" value="ABC3_permease_C"/>
</dbReference>
<gene>
    <name evidence="8" type="ORF">QE109_02500</name>
</gene>
<feature type="transmembrane region" description="Helical" evidence="6">
    <location>
        <begin position="20"/>
        <end position="38"/>
    </location>
</feature>
<evidence type="ECO:0000256" key="2">
    <source>
        <dbReference type="ARBA" id="ARBA00022475"/>
    </source>
</evidence>
<keyword evidence="2" id="KW-1003">Cell membrane</keyword>
<feature type="transmembrane region" description="Helical" evidence="6">
    <location>
        <begin position="338"/>
        <end position="360"/>
    </location>
</feature>
<evidence type="ECO:0000256" key="3">
    <source>
        <dbReference type="ARBA" id="ARBA00022692"/>
    </source>
</evidence>
<comment type="caution">
    <text evidence="8">The sequence shown here is derived from an EMBL/GenBank/DDBJ whole genome shotgun (WGS) entry which is preliminary data.</text>
</comment>
<protein>
    <submittedName>
        <fullName evidence="8">FtsX-like permease family protein</fullName>
    </submittedName>
</protein>
<dbReference type="Proteomes" id="UP001158045">
    <property type="component" value="Unassembled WGS sequence"/>
</dbReference>
<evidence type="ECO:0000256" key="6">
    <source>
        <dbReference type="SAM" id="Phobius"/>
    </source>
</evidence>
<evidence type="ECO:0000259" key="7">
    <source>
        <dbReference type="Pfam" id="PF02687"/>
    </source>
</evidence>
<dbReference type="EMBL" id="JARYZI010000001">
    <property type="protein sequence ID" value="MDH8676998.1"/>
    <property type="molecule type" value="Genomic_DNA"/>
</dbReference>
<dbReference type="InterPro" id="IPR050250">
    <property type="entry name" value="Macrolide_Exporter_MacB"/>
</dbReference>
<keyword evidence="9" id="KW-1185">Reference proteome</keyword>
<evidence type="ECO:0000256" key="4">
    <source>
        <dbReference type="ARBA" id="ARBA00022989"/>
    </source>
</evidence>
<organism evidence="8 9">
    <name type="scientific">Fusibacter bizertensis</name>
    <dbReference type="NCBI Taxonomy" id="1488331"/>
    <lineage>
        <taxon>Bacteria</taxon>
        <taxon>Bacillati</taxon>
        <taxon>Bacillota</taxon>
        <taxon>Clostridia</taxon>
        <taxon>Eubacteriales</taxon>
        <taxon>Eubacteriales Family XII. Incertae Sedis</taxon>
        <taxon>Fusibacter</taxon>
    </lineage>
</organism>
<sequence>MRSIQHAFLSVIRKPTKGIVIFLILLMVFTLIFTSIIIQNTIQASKDFTRKELGGNVEMKIDYIKSMQDAQGASITTQNEIQTQLSLPQNVATTLAKDPNVLKYHIENMIYTNSEKLKSGQSDDPSNFTMTLATSTEGSINFMLLASNQLVPLDFEKQLKLAEGRFRTSDDIGKDTILISKEVATKNNLLLGDTVGFKLDPNSEEVSFEVIGIYEGAPSYLVNQTYISDDTLNRHAPQQLENISRVVWQLNDPFIIPDFLSKYENQMPSKYLYLDASNDQYNTLTKPLDVMSTVINMLLVVIFIAGAMITISIVTLFVRERQFEIGLLLANGESKGSILAQFSIEILMVAILAFIFAFAASSLTADFVAGWISENQLVESTSVTQQMISFDDMMNGSNLTMDSIADSFKVAIDLKTFINLSLASIGLLIAAIGAPLAVILSYKPRKSLQY</sequence>
<reference evidence="8 9" key="1">
    <citation type="submission" date="2023-04" db="EMBL/GenBank/DDBJ databases">
        <title>Fusibacter bizertensis strain WBS, isolated from littoral bottom sediments of the Arctic seas - biochemical and genomic analysis.</title>
        <authorList>
            <person name="Brioukhanov A.L."/>
        </authorList>
    </citation>
    <scope>NUCLEOTIDE SEQUENCE [LARGE SCALE GENOMIC DNA]</scope>
    <source>
        <strain evidence="8 9">WBS</strain>
    </source>
</reference>
<evidence type="ECO:0000256" key="1">
    <source>
        <dbReference type="ARBA" id="ARBA00004651"/>
    </source>
</evidence>